<dbReference type="Pfam" id="PF07715">
    <property type="entry name" value="Plug"/>
    <property type="match status" value="1"/>
</dbReference>
<evidence type="ECO:0000256" key="8">
    <source>
        <dbReference type="ARBA" id="ARBA00023136"/>
    </source>
</evidence>
<organism evidence="15 16">
    <name type="scientific">Pannonibacter tanglangensis</name>
    <dbReference type="NCBI Taxonomy" id="2750084"/>
    <lineage>
        <taxon>Bacteria</taxon>
        <taxon>Pseudomonadati</taxon>
        <taxon>Pseudomonadota</taxon>
        <taxon>Alphaproteobacteria</taxon>
        <taxon>Hyphomicrobiales</taxon>
        <taxon>Stappiaceae</taxon>
        <taxon>Pannonibacter</taxon>
    </lineage>
</organism>
<dbReference type="InterPro" id="IPR037066">
    <property type="entry name" value="Plug_dom_sf"/>
</dbReference>
<dbReference type="InterPro" id="IPR036942">
    <property type="entry name" value="Beta-barrel_TonB_sf"/>
</dbReference>
<dbReference type="SUPFAM" id="SSF56935">
    <property type="entry name" value="Porins"/>
    <property type="match status" value="1"/>
</dbReference>
<keyword evidence="15" id="KW-0675">Receptor</keyword>
<accession>A0A7X5EZ14</accession>
<dbReference type="Pfam" id="PF00593">
    <property type="entry name" value="TonB_dep_Rec_b-barrel"/>
    <property type="match status" value="1"/>
</dbReference>
<keyword evidence="16" id="KW-1185">Reference proteome</keyword>
<dbReference type="GO" id="GO:0015889">
    <property type="term" value="P:cobalamin transport"/>
    <property type="evidence" value="ECO:0007669"/>
    <property type="project" value="TreeGrafter"/>
</dbReference>
<feature type="domain" description="TonB-dependent receptor plug" evidence="14">
    <location>
        <begin position="53"/>
        <end position="158"/>
    </location>
</feature>
<evidence type="ECO:0000256" key="3">
    <source>
        <dbReference type="ARBA" id="ARBA00022452"/>
    </source>
</evidence>
<evidence type="ECO:0000256" key="2">
    <source>
        <dbReference type="ARBA" id="ARBA00022448"/>
    </source>
</evidence>
<keyword evidence="9 10" id="KW-0998">Cell outer membrane</keyword>
<feature type="domain" description="TonB-dependent receptor-like beta-barrel" evidence="13">
    <location>
        <begin position="243"/>
        <end position="625"/>
    </location>
</feature>
<dbReference type="PROSITE" id="PS52016">
    <property type="entry name" value="TONB_DEPENDENT_REC_3"/>
    <property type="match status" value="1"/>
</dbReference>
<reference evidence="16" key="1">
    <citation type="submission" date="2020-01" db="EMBL/GenBank/DDBJ databases">
        <authorList>
            <person name="Fang Y."/>
            <person name="Sun R."/>
            <person name="Nie L."/>
            <person name="He J."/>
            <person name="Hao L."/>
            <person name="Wang L."/>
            <person name="Su S."/>
            <person name="Lv E."/>
            <person name="Zhang Z."/>
            <person name="Xie R."/>
            <person name="Liu H."/>
        </authorList>
    </citation>
    <scope>NUCLEOTIDE SEQUENCE [LARGE SCALE GENOMIC DNA]</scope>
    <source>
        <strain evidence="16">XCT-53</strain>
    </source>
</reference>
<evidence type="ECO:0000313" key="15">
    <source>
        <dbReference type="EMBL" id="NBN76747.1"/>
    </source>
</evidence>
<keyword evidence="5 12" id="KW-0732">Signal</keyword>
<comment type="similarity">
    <text evidence="10 11">Belongs to the TonB-dependent receptor family.</text>
</comment>
<dbReference type="InterPro" id="IPR000531">
    <property type="entry name" value="Beta-barrel_TonB"/>
</dbReference>
<comment type="subcellular location">
    <subcellularLocation>
        <location evidence="1 10">Cell outer membrane</location>
        <topology evidence="1 10">Multi-pass membrane protein</topology>
    </subcellularLocation>
</comment>
<keyword evidence="3 10" id="KW-1134">Transmembrane beta strand</keyword>
<dbReference type="InterPro" id="IPR039426">
    <property type="entry name" value="TonB-dep_rcpt-like"/>
</dbReference>
<keyword evidence="6" id="KW-0406">Ion transport</keyword>
<dbReference type="Proteomes" id="UP000586722">
    <property type="component" value="Unassembled WGS sequence"/>
</dbReference>
<keyword evidence="4 10" id="KW-0812">Transmembrane</keyword>
<keyword evidence="2 10" id="KW-0813">Transport</keyword>
<dbReference type="RefSeq" id="WP_161707459.1">
    <property type="nucleotide sequence ID" value="NZ_JAABLQ010000001.1"/>
</dbReference>
<evidence type="ECO:0000313" key="16">
    <source>
        <dbReference type="Proteomes" id="UP000586722"/>
    </source>
</evidence>
<dbReference type="EMBL" id="JAABLQ010000001">
    <property type="protein sequence ID" value="NBN76747.1"/>
    <property type="molecule type" value="Genomic_DNA"/>
</dbReference>
<evidence type="ECO:0000256" key="9">
    <source>
        <dbReference type="ARBA" id="ARBA00023237"/>
    </source>
</evidence>
<evidence type="ECO:0000256" key="5">
    <source>
        <dbReference type="ARBA" id="ARBA00022729"/>
    </source>
</evidence>
<dbReference type="Gene3D" id="2.170.130.10">
    <property type="entry name" value="TonB-dependent receptor, plug domain"/>
    <property type="match status" value="1"/>
</dbReference>
<dbReference type="PANTHER" id="PTHR30069">
    <property type="entry name" value="TONB-DEPENDENT OUTER MEMBRANE RECEPTOR"/>
    <property type="match status" value="1"/>
</dbReference>
<proteinExistence type="inferred from homology"/>
<dbReference type="InterPro" id="IPR012910">
    <property type="entry name" value="Plug_dom"/>
</dbReference>
<comment type="caution">
    <text evidence="15">The sequence shown here is derived from an EMBL/GenBank/DDBJ whole genome shotgun (WGS) entry which is preliminary data.</text>
</comment>
<dbReference type="GO" id="GO:0009279">
    <property type="term" value="C:cell outer membrane"/>
    <property type="evidence" value="ECO:0007669"/>
    <property type="project" value="UniProtKB-SubCell"/>
</dbReference>
<dbReference type="Gene3D" id="2.40.170.20">
    <property type="entry name" value="TonB-dependent receptor, beta-barrel domain"/>
    <property type="match status" value="1"/>
</dbReference>
<evidence type="ECO:0000256" key="6">
    <source>
        <dbReference type="ARBA" id="ARBA00023065"/>
    </source>
</evidence>
<evidence type="ECO:0000259" key="13">
    <source>
        <dbReference type="Pfam" id="PF00593"/>
    </source>
</evidence>
<dbReference type="PANTHER" id="PTHR30069:SF53">
    <property type="entry name" value="COLICIN I RECEPTOR-RELATED"/>
    <property type="match status" value="1"/>
</dbReference>
<evidence type="ECO:0000256" key="7">
    <source>
        <dbReference type="ARBA" id="ARBA00023077"/>
    </source>
</evidence>
<evidence type="ECO:0000259" key="14">
    <source>
        <dbReference type="Pfam" id="PF07715"/>
    </source>
</evidence>
<keyword evidence="8 10" id="KW-0472">Membrane</keyword>
<protein>
    <submittedName>
        <fullName evidence="15">TonB-dependent receptor</fullName>
    </submittedName>
</protein>
<keyword evidence="7 11" id="KW-0798">TonB box</keyword>
<name>A0A7X5EZ14_9HYPH</name>
<dbReference type="GO" id="GO:0006811">
    <property type="term" value="P:monoatomic ion transport"/>
    <property type="evidence" value="ECO:0007669"/>
    <property type="project" value="UniProtKB-KW"/>
</dbReference>
<evidence type="ECO:0000256" key="4">
    <source>
        <dbReference type="ARBA" id="ARBA00022692"/>
    </source>
</evidence>
<gene>
    <name evidence="15" type="ORF">GWI72_00530</name>
</gene>
<feature type="chain" id="PRO_5030761206" evidence="12">
    <location>
        <begin position="34"/>
        <end position="652"/>
    </location>
</feature>
<sequence>MKNRFTTGIALPCLLAGGLIPALSLTAVTSAAAEPEQLEAIVISAGRTPLEAEKVGRATTVITGASLEKSQVRYVADALRQVPGVAVSRTGSFGGLTQIRLRGSESNHVLVLIDGVEVASSSSGEYDFGGLQVSDIDRIEVLRGPQGALYGSNATSGVIHIVTKGGIRNGQRITARSEVGTDKTVLTDLLVQGGNDRIDGAFSATLRRTDGFNISDYGKEKDGDRNVTLNGKVRADLTETLVLDANLRFVTRKSDTDDQDFAFPDRPTQGQVIDTFSHNKTREVYGGAGLTWSLFEDLFVQRARVEYTDLHRRGFNSNNRNGNDDNRLHLSYQGTLAFQTESFLQAAHSLTGAVEWERETYRNAYPGSPDQGRRQQRDLSGYVGEYRLELLERIFLSGALRYDRNEQFKDTLTYNASAAYLHQETGTRVHASIGTGVTNPTFFEQFGFQPSRFVGNPNLTPEENFGWDIGVEQKLLDGRLTVDVTYFRERLEDEIQTRFLPGFASSPFNLQGTSKRQGVEVSATAQILDGLTARASYTYLDAREPNGQKEVRRPMHSGAAGLQYTFLDGRASAFVDAVYNGQQMDSEWVNATPRSRVKLDDYLLVNLGADYKLNDNFTLYGRVENAFDQTYEEVYGYNTQGATAFVGIKGTF</sequence>
<feature type="signal peptide" evidence="12">
    <location>
        <begin position="1"/>
        <end position="33"/>
    </location>
</feature>
<evidence type="ECO:0000256" key="11">
    <source>
        <dbReference type="RuleBase" id="RU003357"/>
    </source>
</evidence>
<dbReference type="CDD" id="cd01347">
    <property type="entry name" value="ligand_gated_channel"/>
    <property type="match status" value="1"/>
</dbReference>
<evidence type="ECO:0000256" key="10">
    <source>
        <dbReference type="PROSITE-ProRule" id="PRU01360"/>
    </source>
</evidence>
<dbReference type="AlphaFoldDB" id="A0A7X5EZ14"/>
<evidence type="ECO:0000256" key="1">
    <source>
        <dbReference type="ARBA" id="ARBA00004571"/>
    </source>
</evidence>
<evidence type="ECO:0000256" key="12">
    <source>
        <dbReference type="SAM" id="SignalP"/>
    </source>
</evidence>